<organism evidence="3 4">
    <name type="scientific">Aliterella atlantica CENA595</name>
    <dbReference type="NCBI Taxonomy" id="1618023"/>
    <lineage>
        <taxon>Bacteria</taxon>
        <taxon>Bacillati</taxon>
        <taxon>Cyanobacteriota</taxon>
        <taxon>Cyanophyceae</taxon>
        <taxon>Chroococcidiopsidales</taxon>
        <taxon>Aliterellaceae</taxon>
        <taxon>Aliterella</taxon>
    </lineage>
</organism>
<feature type="transmembrane region" description="Helical" evidence="1">
    <location>
        <begin position="185"/>
        <end position="205"/>
    </location>
</feature>
<keyword evidence="1" id="KW-1133">Transmembrane helix</keyword>
<dbReference type="Proteomes" id="UP000032452">
    <property type="component" value="Unassembled WGS sequence"/>
</dbReference>
<evidence type="ECO:0000313" key="3">
    <source>
        <dbReference type="EMBL" id="KJH69526.1"/>
    </source>
</evidence>
<feature type="transmembrane region" description="Helical" evidence="1">
    <location>
        <begin position="20"/>
        <end position="41"/>
    </location>
</feature>
<feature type="transmembrane region" description="Helical" evidence="1">
    <location>
        <begin position="217"/>
        <end position="234"/>
    </location>
</feature>
<name>A0A0D8ZQN6_9CYAN</name>
<feature type="transmembrane region" description="Helical" evidence="1">
    <location>
        <begin position="47"/>
        <end position="67"/>
    </location>
</feature>
<proteinExistence type="predicted"/>
<dbReference type="STRING" id="1618023.UH38_23225"/>
<dbReference type="PANTHER" id="PTHR43592:SF20">
    <property type="entry name" value="ALPHA_BETA-HYDROLASES SUPERFAMILY PROTEIN"/>
    <property type="match status" value="1"/>
</dbReference>
<accession>A0A0D8ZQN6</accession>
<dbReference type="PANTHER" id="PTHR43592">
    <property type="entry name" value="CAAX AMINO TERMINAL PROTEASE"/>
    <property type="match status" value="1"/>
</dbReference>
<dbReference type="OrthoDB" id="3034706at2"/>
<protein>
    <submittedName>
        <fullName evidence="3">Abortive phage infection protein</fullName>
    </submittedName>
</protein>
<feature type="transmembrane region" description="Helical" evidence="1">
    <location>
        <begin position="125"/>
        <end position="148"/>
    </location>
</feature>
<feature type="transmembrane region" description="Helical" evidence="1">
    <location>
        <begin position="97"/>
        <end position="119"/>
    </location>
</feature>
<keyword evidence="1" id="KW-0472">Membrane</keyword>
<dbReference type="GO" id="GO:0080120">
    <property type="term" value="P:CAAX-box protein maturation"/>
    <property type="evidence" value="ECO:0007669"/>
    <property type="project" value="UniProtKB-ARBA"/>
</dbReference>
<dbReference type="InterPro" id="IPR003675">
    <property type="entry name" value="Rce1/LyrA-like_dom"/>
</dbReference>
<evidence type="ECO:0000313" key="4">
    <source>
        <dbReference type="Proteomes" id="UP000032452"/>
    </source>
</evidence>
<dbReference type="AlphaFoldDB" id="A0A0D8ZQN6"/>
<keyword evidence="1" id="KW-0812">Transmembrane</keyword>
<sequence>MPISHLNLERLARYPAPARLSIFVLTLLFLWLPIAAPIYGIWGDSNIVSIVTMLALYGEFIFLLRLWGQKVHQQSHPLKSHGLVKTRKNWLELLKSVSLGLFSLFCLFLFEGWLGWLTWQMPTKFLANIVLEGLIIALGVGLAEELLFRGWLVDELQWDYGNKVSLWVSSTLYAGVHFVKPLAEIWRTLPSFPGLLLLGLTLGWGRLIHQGRLGFPIGLHAGFVWGYYIINVGNLVRYSGQVPDWVTGINSNPLAGGMGLLFLILIALSVWQIPKFPQRG</sequence>
<reference evidence="3 4" key="1">
    <citation type="submission" date="2015-02" db="EMBL/GenBank/DDBJ databases">
        <title>Draft genome of a novel marine cyanobacterium (Chroococcales) isolated from South Atlantic Ocean.</title>
        <authorList>
            <person name="Rigonato J."/>
            <person name="Alvarenga D.O."/>
            <person name="Branco L.H."/>
            <person name="Varani A.M."/>
            <person name="Brandini F.P."/>
            <person name="Fiore M.F."/>
        </authorList>
    </citation>
    <scope>NUCLEOTIDE SEQUENCE [LARGE SCALE GENOMIC DNA]</scope>
    <source>
        <strain evidence="3 4">CENA595</strain>
    </source>
</reference>
<evidence type="ECO:0000259" key="2">
    <source>
        <dbReference type="Pfam" id="PF02517"/>
    </source>
</evidence>
<comment type="caution">
    <text evidence="3">The sequence shown here is derived from an EMBL/GenBank/DDBJ whole genome shotgun (WGS) entry which is preliminary data.</text>
</comment>
<feature type="transmembrane region" description="Helical" evidence="1">
    <location>
        <begin position="254"/>
        <end position="273"/>
    </location>
</feature>
<dbReference type="RefSeq" id="WP_045057091.1">
    <property type="nucleotide sequence ID" value="NZ_CAWMDP010000047.1"/>
</dbReference>
<dbReference type="EMBL" id="JYON01000040">
    <property type="protein sequence ID" value="KJH69526.1"/>
    <property type="molecule type" value="Genomic_DNA"/>
</dbReference>
<gene>
    <name evidence="3" type="ORF">UH38_23225</name>
</gene>
<evidence type="ECO:0000256" key="1">
    <source>
        <dbReference type="SAM" id="Phobius"/>
    </source>
</evidence>
<feature type="domain" description="CAAX prenyl protease 2/Lysostaphin resistance protein A-like" evidence="2">
    <location>
        <begin position="129"/>
        <end position="223"/>
    </location>
</feature>
<keyword evidence="4" id="KW-1185">Reference proteome</keyword>
<dbReference type="Pfam" id="PF02517">
    <property type="entry name" value="Rce1-like"/>
    <property type="match status" value="1"/>
</dbReference>
<dbReference type="PATRIC" id="fig|1618023.3.peg.4172"/>
<dbReference type="GO" id="GO:0004175">
    <property type="term" value="F:endopeptidase activity"/>
    <property type="evidence" value="ECO:0007669"/>
    <property type="project" value="UniProtKB-ARBA"/>
</dbReference>